<gene>
    <name evidence="5" type="primary">ftsA</name>
    <name evidence="8" type="ORF">HNQ37_001436</name>
</gene>
<keyword evidence="9" id="KW-1185">Reference proteome</keyword>
<dbReference type="Pfam" id="PF14450">
    <property type="entry name" value="FtsA"/>
    <property type="match status" value="1"/>
</dbReference>
<dbReference type="GO" id="GO:0032153">
    <property type="term" value="C:cell division site"/>
    <property type="evidence" value="ECO:0007669"/>
    <property type="project" value="UniProtKB-UniRule"/>
</dbReference>
<dbReference type="InterPro" id="IPR020823">
    <property type="entry name" value="Cell_div_FtsA"/>
</dbReference>
<dbReference type="Proteomes" id="UP000562464">
    <property type="component" value="Unassembled WGS sequence"/>
</dbReference>
<comment type="similarity">
    <text evidence="5 6">Belongs to the FtsA/MreB family.</text>
</comment>
<keyword evidence="2 5" id="KW-0132">Cell division</keyword>
<dbReference type="PIRSF" id="PIRSF003101">
    <property type="entry name" value="FtsA"/>
    <property type="match status" value="1"/>
</dbReference>
<evidence type="ECO:0000259" key="7">
    <source>
        <dbReference type="SMART" id="SM00842"/>
    </source>
</evidence>
<dbReference type="GO" id="GO:0043093">
    <property type="term" value="P:FtsZ-dependent cytokinesis"/>
    <property type="evidence" value="ECO:0007669"/>
    <property type="project" value="UniProtKB-UniRule"/>
</dbReference>
<evidence type="ECO:0000256" key="4">
    <source>
        <dbReference type="ARBA" id="ARBA00023306"/>
    </source>
</evidence>
<dbReference type="RefSeq" id="WP_183540681.1">
    <property type="nucleotide sequence ID" value="NZ_JACHHV010000029.1"/>
</dbReference>
<dbReference type="SMART" id="SM00842">
    <property type="entry name" value="FtsA"/>
    <property type="match status" value="1"/>
</dbReference>
<name>A0A841C7S4_9LACT</name>
<sequence length="457" mass="49465">MAKNGLYTGIDIGTNTIKVLVAEYVSGEMNIIGNGNAKAEGLSKGIIVDIEKTAMSIRKAVNAAQEKAGIVIDTVNVAIPANQLQIEPCQGMVQISGGSKEIMDNDVVEVVQNALMRGLVPEREIIAVEPTEFVVDGFSEISDPRGMLGVRLEMKGVLYTGPKTLIHNIITSIERAGFSVGNIVVSPLALSKRVLSEQEREFGTVMIDLGAGQTTVAAVKDDQIRYVNWRPEGGDYVTKDISDILNTSVKSAEDIKLNYAEASTERASREEFFLVDMVGKPDPEQVSEYYLSQIVEARVAQIFEKIRQDLETNRVDSFPGGVVLLGGAAAMPGIVDVASRVFEQNVKLYVPAEVGLRNPAYSQVISVVSYISGRSDIEVLVTRTVMGDVPAPSPVYEVPVASAIVQPVVSQSATEYYEEAVAPVTPLPQSHKSIEAEPEEKEGFVNRVRGILTNMFD</sequence>
<keyword evidence="1 5" id="KW-1003">Cell membrane</keyword>
<dbReference type="InterPro" id="IPR021873">
    <property type="entry name" value="FtsA_C"/>
</dbReference>
<reference evidence="8 9" key="1">
    <citation type="submission" date="2020-08" db="EMBL/GenBank/DDBJ databases">
        <title>Genomic Encyclopedia of Type Strains, Phase IV (KMG-IV): sequencing the most valuable type-strain genomes for metagenomic binning, comparative biology and taxonomic classification.</title>
        <authorList>
            <person name="Goeker M."/>
        </authorList>
    </citation>
    <scope>NUCLEOTIDE SEQUENCE [LARGE SCALE GENOMIC DNA]</scope>
    <source>
        <strain evidence="8 9">DSM 14925</strain>
    </source>
</reference>
<evidence type="ECO:0000256" key="2">
    <source>
        <dbReference type="ARBA" id="ARBA00022618"/>
    </source>
</evidence>
<dbReference type="SUPFAM" id="SSF53067">
    <property type="entry name" value="Actin-like ATPase domain"/>
    <property type="match status" value="2"/>
</dbReference>
<dbReference type="HAMAP" id="MF_02033">
    <property type="entry name" value="FtsA"/>
    <property type="match status" value="1"/>
</dbReference>
<comment type="subcellular location">
    <subcellularLocation>
        <location evidence="5">Cell membrane</location>
        <topology evidence="5">Peripheral membrane protein</topology>
        <orientation evidence="5">Cytoplasmic side</orientation>
    </subcellularLocation>
    <text evidence="5">Localizes to the Z ring in an FtsZ-dependent manner. Targeted to the membrane through a conserved C-terminal amphipathic helix.</text>
</comment>
<feature type="domain" description="SHS2" evidence="7">
    <location>
        <begin position="7"/>
        <end position="194"/>
    </location>
</feature>
<dbReference type="PANTHER" id="PTHR32432:SF4">
    <property type="entry name" value="CELL DIVISION PROTEIN FTSA"/>
    <property type="match status" value="1"/>
</dbReference>
<organism evidence="8 9">
    <name type="scientific">Lactovum miscens</name>
    <dbReference type="NCBI Taxonomy" id="190387"/>
    <lineage>
        <taxon>Bacteria</taxon>
        <taxon>Bacillati</taxon>
        <taxon>Bacillota</taxon>
        <taxon>Bacilli</taxon>
        <taxon>Lactobacillales</taxon>
        <taxon>Streptococcaceae</taxon>
        <taxon>Lactovum</taxon>
    </lineage>
</organism>
<comment type="function">
    <text evidence="5 6">Cell division protein that is involved in the assembly of the Z ring. May serve as a membrane anchor for the Z ring.</text>
</comment>
<dbReference type="EMBL" id="JACHHV010000029">
    <property type="protein sequence ID" value="MBB5888535.1"/>
    <property type="molecule type" value="Genomic_DNA"/>
</dbReference>
<proteinExistence type="inferred from homology"/>
<comment type="subunit">
    <text evidence="5">Self-interacts. Interacts with FtsZ.</text>
</comment>
<dbReference type="Gene3D" id="3.30.420.40">
    <property type="match status" value="2"/>
</dbReference>
<dbReference type="Pfam" id="PF11983">
    <property type="entry name" value="FtsA_C"/>
    <property type="match status" value="1"/>
</dbReference>
<dbReference type="NCBIfam" id="TIGR01174">
    <property type="entry name" value="ftsA"/>
    <property type="match status" value="1"/>
</dbReference>
<dbReference type="AlphaFoldDB" id="A0A841C7S4"/>
<dbReference type="PANTHER" id="PTHR32432">
    <property type="entry name" value="CELL DIVISION PROTEIN FTSA-RELATED"/>
    <property type="match status" value="1"/>
</dbReference>
<protein>
    <recommendedName>
        <fullName evidence="5 6">Cell division protein FtsA</fullName>
    </recommendedName>
</protein>
<evidence type="ECO:0000256" key="5">
    <source>
        <dbReference type="HAMAP-Rule" id="MF_02033"/>
    </source>
</evidence>
<keyword evidence="3 5" id="KW-0472">Membrane</keyword>
<evidence type="ECO:0000256" key="6">
    <source>
        <dbReference type="PIRNR" id="PIRNR003101"/>
    </source>
</evidence>
<evidence type="ECO:0000256" key="1">
    <source>
        <dbReference type="ARBA" id="ARBA00022475"/>
    </source>
</evidence>
<dbReference type="Pfam" id="PF02491">
    <property type="entry name" value="SHS2_FTSA"/>
    <property type="match status" value="1"/>
</dbReference>
<dbReference type="InterPro" id="IPR003494">
    <property type="entry name" value="SHS2_FtsA"/>
</dbReference>
<evidence type="ECO:0000256" key="3">
    <source>
        <dbReference type="ARBA" id="ARBA00023136"/>
    </source>
</evidence>
<keyword evidence="4 5" id="KW-0131">Cell cycle</keyword>
<comment type="caution">
    <text evidence="8">The sequence shown here is derived from an EMBL/GenBank/DDBJ whole genome shotgun (WGS) entry which is preliminary data.</text>
</comment>
<evidence type="ECO:0000313" key="9">
    <source>
        <dbReference type="Proteomes" id="UP000562464"/>
    </source>
</evidence>
<dbReference type="CDD" id="cd24048">
    <property type="entry name" value="ASKHA_NBD_FtsA"/>
    <property type="match status" value="1"/>
</dbReference>
<evidence type="ECO:0000313" key="8">
    <source>
        <dbReference type="EMBL" id="MBB5888535.1"/>
    </source>
</evidence>
<dbReference type="GO" id="GO:0009898">
    <property type="term" value="C:cytoplasmic side of plasma membrane"/>
    <property type="evidence" value="ECO:0007669"/>
    <property type="project" value="UniProtKB-UniRule"/>
</dbReference>
<dbReference type="InterPro" id="IPR050696">
    <property type="entry name" value="FtsA/MreB"/>
</dbReference>
<accession>A0A841C7S4</accession>
<dbReference type="InterPro" id="IPR043129">
    <property type="entry name" value="ATPase_NBD"/>
</dbReference>